<accession>F0Z8L6</accession>
<dbReference type="Gene3D" id="1.10.10.140">
    <property type="entry name" value="Cytochrome c oxidase, subunit VIb"/>
    <property type="match status" value="1"/>
</dbReference>
<dbReference type="OMA" id="NEWIAKW"/>
<gene>
    <name evidence="4" type="ORF">DICPUDRAFT_147409</name>
</gene>
<dbReference type="InterPro" id="IPR048280">
    <property type="entry name" value="COX6B-like"/>
</dbReference>
<dbReference type="InterPro" id="IPR036549">
    <property type="entry name" value="CX6/COA6-like_sf"/>
</dbReference>
<dbReference type="FunFam" id="1.10.10.140:FF:000001">
    <property type="entry name" value="Cytochrome c oxidase subunit 6B1"/>
    <property type="match status" value="1"/>
</dbReference>
<sequence length="76" mass="9091">MEEQKTAPYNPRFPNQNQTKHCWANYVDFHGCVKHYNGDDSKCQTFFNSMKSLCPEAWISEWDEQRDKTIFPSERV</sequence>
<dbReference type="FunCoup" id="F0Z8L6">
    <property type="interactions" value="467"/>
</dbReference>
<evidence type="ECO:0000313" key="5">
    <source>
        <dbReference type="Proteomes" id="UP000001064"/>
    </source>
</evidence>
<dbReference type="PROSITE" id="PS51808">
    <property type="entry name" value="CHCH"/>
    <property type="match status" value="1"/>
</dbReference>
<evidence type="ECO:0000256" key="2">
    <source>
        <dbReference type="ARBA" id="ARBA00023128"/>
    </source>
</evidence>
<protein>
    <recommendedName>
        <fullName evidence="6">Cytochrome c oxidase subunit</fullName>
    </recommendedName>
</protein>
<dbReference type="STRING" id="5786.F0Z8L6"/>
<dbReference type="PANTHER" id="PTHR11387">
    <property type="entry name" value="CYTOCHROME C OXIDASE SUBUNIT 6B"/>
    <property type="match status" value="1"/>
</dbReference>
<name>F0Z8L6_DICPU</name>
<dbReference type="OrthoDB" id="1107506at2759"/>
<dbReference type="EMBL" id="GL870952">
    <property type="protein sequence ID" value="EGC39748.1"/>
    <property type="molecule type" value="Genomic_DNA"/>
</dbReference>
<dbReference type="eggNOG" id="KOG3057">
    <property type="taxonomic scope" value="Eukaryota"/>
</dbReference>
<reference evidence="5" key="1">
    <citation type="journal article" date="2011" name="Genome Biol.">
        <title>Comparative genomics of the social amoebae Dictyostelium discoideum and Dictyostelium purpureum.</title>
        <authorList>
            <consortium name="US DOE Joint Genome Institute (JGI-PGF)"/>
            <person name="Sucgang R."/>
            <person name="Kuo A."/>
            <person name="Tian X."/>
            <person name="Salerno W."/>
            <person name="Parikh A."/>
            <person name="Feasley C.L."/>
            <person name="Dalin E."/>
            <person name="Tu H."/>
            <person name="Huang E."/>
            <person name="Barry K."/>
            <person name="Lindquist E."/>
            <person name="Shapiro H."/>
            <person name="Bruce D."/>
            <person name="Schmutz J."/>
            <person name="Salamov A."/>
            <person name="Fey P."/>
            <person name="Gaudet P."/>
            <person name="Anjard C."/>
            <person name="Babu M.M."/>
            <person name="Basu S."/>
            <person name="Bushmanova Y."/>
            <person name="van der Wel H."/>
            <person name="Katoh-Kurasawa M."/>
            <person name="Dinh C."/>
            <person name="Coutinho P.M."/>
            <person name="Saito T."/>
            <person name="Elias M."/>
            <person name="Schaap P."/>
            <person name="Kay R.R."/>
            <person name="Henrissat B."/>
            <person name="Eichinger L."/>
            <person name="Rivero F."/>
            <person name="Putnam N.H."/>
            <person name="West C.M."/>
            <person name="Loomis W.F."/>
            <person name="Chisholm R.L."/>
            <person name="Shaulsky G."/>
            <person name="Strassmann J.E."/>
            <person name="Queller D.C."/>
            <person name="Kuspa A."/>
            <person name="Grigoriev I.V."/>
        </authorList>
    </citation>
    <scope>NUCLEOTIDE SEQUENCE [LARGE SCALE GENOMIC DNA]</scope>
    <source>
        <strain evidence="5">QSDP1</strain>
    </source>
</reference>
<evidence type="ECO:0008006" key="6">
    <source>
        <dbReference type="Google" id="ProtNLM"/>
    </source>
</evidence>
<evidence type="ECO:0000256" key="3">
    <source>
        <dbReference type="ARBA" id="ARBA00023157"/>
    </source>
</evidence>
<organism evidence="4 5">
    <name type="scientific">Dictyostelium purpureum</name>
    <name type="common">Slime mold</name>
    <dbReference type="NCBI Taxonomy" id="5786"/>
    <lineage>
        <taxon>Eukaryota</taxon>
        <taxon>Amoebozoa</taxon>
        <taxon>Evosea</taxon>
        <taxon>Eumycetozoa</taxon>
        <taxon>Dictyostelia</taxon>
        <taxon>Dictyosteliales</taxon>
        <taxon>Dictyosteliaceae</taxon>
        <taxon>Dictyostelium</taxon>
    </lineage>
</organism>
<dbReference type="Pfam" id="PF02297">
    <property type="entry name" value="COX6B"/>
    <property type="match status" value="1"/>
</dbReference>
<keyword evidence="5" id="KW-1185">Reference proteome</keyword>
<evidence type="ECO:0000313" key="4">
    <source>
        <dbReference type="EMBL" id="EGC39748.1"/>
    </source>
</evidence>
<dbReference type="KEGG" id="dpp:DICPUDRAFT_147409"/>
<dbReference type="GeneID" id="10509670"/>
<dbReference type="SUPFAM" id="SSF47694">
    <property type="entry name" value="Cytochrome c oxidase subunit h"/>
    <property type="match status" value="1"/>
</dbReference>
<proteinExistence type="predicted"/>
<dbReference type="RefSeq" id="XP_003283734.1">
    <property type="nucleotide sequence ID" value="XM_003283686.1"/>
</dbReference>
<comment type="subcellular location">
    <subcellularLocation>
        <location evidence="1">Mitochondrion</location>
    </subcellularLocation>
</comment>
<evidence type="ECO:0000256" key="1">
    <source>
        <dbReference type="ARBA" id="ARBA00004173"/>
    </source>
</evidence>
<dbReference type="AlphaFoldDB" id="F0Z8L6"/>
<dbReference type="InterPro" id="IPR003213">
    <property type="entry name" value="Cyt_c_oxidase_su6B"/>
</dbReference>
<dbReference type="CDD" id="cd00926">
    <property type="entry name" value="Cyt_c_Oxidase_VIb"/>
    <property type="match status" value="1"/>
</dbReference>
<keyword evidence="2" id="KW-0496">Mitochondrion</keyword>
<dbReference type="VEuPathDB" id="AmoebaDB:DICPUDRAFT_147409"/>
<dbReference type="GO" id="GO:0005739">
    <property type="term" value="C:mitochondrion"/>
    <property type="evidence" value="ECO:0000318"/>
    <property type="project" value="GO_Central"/>
</dbReference>
<dbReference type="GO" id="GO:0045277">
    <property type="term" value="C:respiratory chain complex IV"/>
    <property type="evidence" value="ECO:0007669"/>
    <property type="project" value="InterPro"/>
</dbReference>
<dbReference type="Proteomes" id="UP000001064">
    <property type="component" value="Unassembled WGS sequence"/>
</dbReference>
<dbReference type="InParanoid" id="F0Z8L6"/>
<keyword evidence="3" id="KW-1015">Disulfide bond</keyword>